<evidence type="ECO:0000256" key="2">
    <source>
        <dbReference type="ARBA" id="ARBA00022490"/>
    </source>
</evidence>
<keyword evidence="2" id="KW-0963">Cytoplasm</keyword>
<protein>
    <submittedName>
        <fullName evidence="5">Uncharacterized protein</fullName>
    </submittedName>
</protein>
<dbReference type="AlphaFoldDB" id="X1SNC4"/>
<feature type="non-terminal residue" evidence="5">
    <location>
        <position position="1"/>
    </location>
</feature>
<dbReference type="PANTHER" id="PTHR46630:SF1">
    <property type="entry name" value="TETRATRICOPEPTIDE REPEAT PROTEIN 29"/>
    <property type="match status" value="1"/>
</dbReference>
<dbReference type="Gene3D" id="1.25.40.10">
    <property type="entry name" value="Tetratricopeptide repeat domain"/>
    <property type="match status" value="2"/>
</dbReference>
<comment type="subcellular location">
    <subcellularLocation>
        <location evidence="1">Cytoplasm</location>
    </subcellularLocation>
</comment>
<feature type="non-terminal residue" evidence="5">
    <location>
        <position position="275"/>
    </location>
</feature>
<evidence type="ECO:0000256" key="1">
    <source>
        <dbReference type="ARBA" id="ARBA00004496"/>
    </source>
</evidence>
<dbReference type="Pfam" id="PF13181">
    <property type="entry name" value="TPR_8"/>
    <property type="match status" value="1"/>
</dbReference>
<keyword evidence="4" id="KW-0802">TPR repeat</keyword>
<comment type="caution">
    <text evidence="5">The sequence shown here is derived from an EMBL/GenBank/DDBJ whole genome shotgun (WGS) entry which is preliminary data.</text>
</comment>
<dbReference type="InterPro" id="IPR019734">
    <property type="entry name" value="TPR_rpt"/>
</dbReference>
<gene>
    <name evidence="5" type="ORF">S12H4_32939</name>
</gene>
<name>X1SNC4_9ZZZZ</name>
<dbReference type="SUPFAM" id="SSF48452">
    <property type="entry name" value="TPR-like"/>
    <property type="match status" value="1"/>
</dbReference>
<sequence>SSLLNKVQKKITEVHLTQKEYSKAIDVYEQMLDHPYFQDEDKIYLELANLYNQVGNYHQSEIAFKEFVQYFPLSEDIPSAYFELGNCFYKQNLYFQGIESFQEISKQNASEQLKGKAFAQIGEGYITLTLWKEAIDAFQQSLSYLGEEEISFVEYEIGRCYGKLGDFSAAGKIFSSLLKDSSKNGLSYQNYLEMGSILGKGKKEEKKMALQMFRKAIDESLSQEQALLALYEIGRVEEELNLITSAVETYQRIISLSSKIDSPQVLTVREKTYFH</sequence>
<reference evidence="5" key="1">
    <citation type="journal article" date="2014" name="Front. Microbiol.">
        <title>High frequency of phylogenetically diverse reductive dehalogenase-homologous genes in deep subseafloor sedimentary metagenomes.</title>
        <authorList>
            <person name="Kawai M."/>
            <person name="Futagami T."/>
            <person name="Toyoda A."/>
            <person name="Takaki Y."/>
            <person name="Nishi S."/>
            <person name="Hori S."/>
            <person name="Arai W."/>
            <person name="Tsubouchi T."/>
            <person name="Morono Y."/>
            <person name="Uchiyama I."/>
            <person name="Ito T."/>
            <person name="Fujiyama A."/>
            <person name="Inagaki F."/>
            <person name="Takami H."/>
        </authorList>
    </citation>
    <scope>NUCLEOTIDE SEQUENCE</scope>
    <source>
        <strain evidence="5">Expedition CK06-06</strain>
    </source>
</reference>
<dbReference type="InterPro" id="IPR011990">
    <property type="entry name" value="TPR-like_helical_dom_sf"/>
</dbReference>
<evidence type="ECO:0000313" key="5">
    <source>
        <dbReference type="EMBL" id="GAI94438.1"/>
    </source>
</evidence>
<dbReference type="Pfam" id="PF13174">
    <property type="entry name" value="TPR_6"/>
    <property type="match status" value="1"/>
</dbReference>
<proteinExistence type="predicted"/>
<dbReference type="InterPro" id="IPR051476">
    <property type="entry name" value="Bac_ResReg_Asp_Phosphatase"/>
</dbReference>
<accession>X1SNC4</accession>
<dbReference type="SMART" id="SM00028">
    <property type="entry name" value="TPR"/>
    <property type="match status" value="5"/>
</dbReference>
<dbReference type="GO" id="GO:0005737">
    <property type="term" value="C:cytoplasm"/>
    <property type="evidence" value="ECO:0007669"/>
    <property type="project" value="UniProtKB-SubCell"/>
</dbReference>
<evidence type="ECO:0000256" key="3">
    <source>
        <dbReference type="ARBA" id="ARBA00022737"/>
    </source>
</evidence>
<evidence type="ECO:0000256" key="4">
    <source>
        <dbReference type="ARBA" id="ARBA00022803"/>
    </source>
</evidence>
<dbReference type="PANTHER" id="PTHR46630">
    <property type="entry name" value="TETRATRICOPEPTIDE REPEAT PROTEIN 29"/>
    <property type="match status" value="1"/>
</dbReference>
<dbReference type="EMBL" id="BARW01019363">
    <property type="protein sequence ID" value="GAI94438.1"/>
    <property type="molecule type" value="Genomic_DNA"/>
</dbReference>
<keyword evidence="3" id="KW-0677">Repeat</keyword>
<organism evidence="5">
    <name type="scientific">marine sediment metagenome</name>
    <dbReference type="NCBI Taxonomy" id="412755"/>
    <lineage>
        <taxon>unclassified sequences</taxon>
        <taxon>metagenomes</taxon>
        <taxon>ecological metagenomes</taxon>
    </lineage>
</organism>